<feature type="compositionally biased region" description="Low complexity" evidence="1">
    <location>
        <begin position="30"/>
        <end position="40"/>
    </location>
</feature>
<dbReference type="OrthoDB" id="2538345at2759"/>
<dbReference type="PANTHER" id="PTHR34689:SF1">
    <property type="entry name" value="NUCLEIC ACID-BINDING PROTEIN"/>
    <property type="match status" value="1"/>
</dbReference>
<evidence type="ECO:0000313" key="2">
    <source>
        <dbReference type="EMBL" id="KAF4697118.1"/>
    </source>
</evidence>
<feature type="region of interest" description="Disordered" evidence="1">
    <location>
        <begin position="254"/>
        <end position="279"/>
    </location>
</feature>
<reference evidence="2 3" key="1">
    <citation type="submission" date="2020-04" db="EMBL/GenBank/DDBJ databases">
        <title>Perkinsus olseni comparative genomics.</title>
        <authorList>
            <person name="Bogema D.R."/>
        </authorList>
    </citation>
    <scope>NUCLEOTIDE SEQUENCE [LARGE SCALE GENOMIC DNA]</scope>
    <source>
        <strain evidence="2">00978-12</strain>
    </source>
</reference>
<dbReference type="Proteomes" id="UP000541610">
    <property type="component" value="Unassembled WGS sequence"/>
</dbReference>
<feature type="compositionally biased region" description="Basic residues" evidence="1">
    <location>
        <begin position="41"/>
        <end position="70"/>
    </location>
</feature>
<comment type="caution">
    <text evidence="2">The sequence shown here is derived from an EMBL/GenBank/DDBJ whole genome shotgun (WGS) entry which is preliminary data.</text>
</comment>
<accession>A0A7J6PLY0</accession>
<feature type="compositionally biased region" description="Basic residues" evidence="1">
    <location>
        <begin position="87"/>
        <end position="104"/>
    </location>
</feature>
<feature type="region of interest" description="Disordered" evidence="1">
    <location>
        <begin position="1"/>
        <end position="111"/>
    </location>
</feature>
<gene>
    <name evidence="2" type="ORF">FOZ60_011791</name>
</gene>
<evidence type="ECO:0000256" key="1">
    <source>
        <dbReference type="SAM" id="MobiDB-lite"/>
    </source>
</evidence>
<feature type="compositionally biased region" description="Basic and acidic residues" evidence="1">
    <location>
        <begin position="258"/>
        <end position="273"/>
    </location>
</feature>
<proteinExistence type="predicted"/>
<dbReference type="EMBL" id="JABANP010000005">
    <property type="protein sequence ID" value="KAF4697118.1"/>
    <property type="molecule type" value="Genomic_DNA"/>
</dbReference>
<dbReference type="AlphaFoldDB" id="A0A7J6PLY0"/>
<protein>
    <submittedName>
        <fullName evidence="2">Uncharacterized protein</fullName>
    </submittedName>
</protein>
<organism evidence="2 3">
    <name type="scientific">Perkinsus olseni</name>
    <name type="common">Perkinsus atlanticus</name>
    <dbReference type="NCBI Taxonomy" id="32597"/>
    <lineage>
        <taxon>Eukaryota</taxon>
        <taxon>Sar</taxon>
        <taxon>Alveolata</taxon>
        <taxon>Perkinsozoa</taxon>
        <taxon>Perkinsea</taxon>
        <taxon>Perkinsida</taxon>
        <taxon>Perkinsidae</taxon>
        <taxon>Perkinsus</taxon>
    </lineage>
</organism>
<sequence length="279" mass="33077">MSREDRVRHRSRSPSSRKRRHRSRSRSRSESVSSRSSYSRSRSRERRSRKDHRRRDGSRKDRKKERRRRSYSVSSSGSDYSDDSSPKKRRHKKKHHHKKAKKEKKNAPLGAVTEQYGKYGIIRNEDQYKKRAEFLTWLVEVKGVDIEALSHVEERKLFEDFVEDYNTATMPSKKYYDIEAWEARQAAKKAKHAKHHTNITFDDERSRAQEIQSLRAARTEVVTRQTFDVMKKDRDLVRAMKEQEDARNAVKYLHKAGHHDAAERIADKLRPGEADDDSE</sequence>
<dbReference type="PANTHER" id="PTHR34689">
    <property type="entry name" value="NUCLEIC ACID-BINDING PROTEIN"/>
    <property type="match status" value="1"/>
</dbReference>
<name>A0A7J6PLY0_PEROL</name>
<evidence type="ECO:0000313" key="3">
    <source>
        <dbReference type="Proteomes" id="UP000541610"/>
    </source>
</evidence>
<feature type="compositionally biased region" description="Basic residues" evidence="1">
    <location>
        <begin position="8"/>
        <end position="26"/>
    </location>
</feature>